<dbReference type="EMBL" id="CCYD01002532">
    <property type="protein sequence ID" value="CEG47370.1"/>
    <property type="molecule type" value="Genomic_DNA"/>
</dbReference>
<keyword evidence="2" id="KW-1185">Reference proteome</keyword>
<dbReference type="AlphaFoldDB" id="A0A0P1B1W6"/>
<evidence type="ECO:0000313" key="2">
    <source>
        <dbReference type="Proteomes" id="UP000054928"/>
    </source>
</evidence>
<proteinExistence type="predicted"/>
<dbReference type="RefSeq" id="XP_024583739.1">
    <property type="nucleotide sequence ID" value="XM_024718329.1"/>
</dbReference>
<sequence length="65" mass="7185">MTLTQLMLPPSSRLCLQVVEFKPLRENPSSTWTITAPNVFVSPRFCSGVTLISSVWLELCGEGLC</sequence>
<reference evidence="2" key="1">
    <citation type="submission" date="2014-09" db="EMBL/GenBank/DDBJ databases">
        <authorList>
            <person name="Sharma Rahul"/>
            <person name="Thines Marco"/>
        </authorList>
    </citation>
    <scope>NUCLEOTIDE SEQUENCE [LARGE SCALE GENOMIC DNA]</scope>
</reference>
<name>A0A0P1B1W6_PLAHL</name>
<dbReference type="Proteomes" id="UP000054928">
    <property type="component" value="Unassembled WGS sequence"/>
</dbReference>
<organism evidence="1 2">
    <name type="scientific">Plasmopara halstedii</name>
    <name type="common">Downy mildew of sunflower</name>
    <dbReference type="NCBI Taxonomy" id="4781"/>
    <lineage>
        <taxon>Eukaryota</taxon>
        <taxon>Sar</taxon>
        <taxon>Stramenopiles</taxon>
        <taxon>Oomycota</taxon>
        <taxon>Peronosporomycetes</taxon>
        <taxon>Peronosporales</taxon>
        <taxon>Peronosporaceae</taxon>
        <taxon>Plasmopara</taxon>
    </lineage>
</organism>
<accession>A0A0P1B1W6</accession>
<dbReference type="GeneID" id="36399305"/>
<evidence type="ECO:0000313" key="1">
    <source>
        <dbReference type="EMBL" id="CEG47370.1"/>
    </source>
</evidence>
<protein>
    <submittedName>
        <fullName evidence="1">Uncharacterized protein</fullName>
    </submittedName>
</protein>